<comment type="caution">
    <text evidence="2">The sequence shown here is derived from an EMBL/GenBank/DDBJ whole genome shotgun (WGS) entry which is preliminary data.</text>
</comment>
<reference evidence="2 3" key="1">
    <citation type="journal article" date="2019" name="Mol. Ecol. Resour.">
        <title>Chromosome-level genome assembly of Triplophysa tibetana, a fish adapted to the harsh high-altitude environment of the Tibetan Plateau.</title>
        <authorList>
            <person name="Yang X."/>
            <person name="Liu H."/>
            <person name="Ma Z."/>
            <person name="Zou Y."/>
            <person name="Zou M."/>
            <person name="Mao Y."/>
            <person name="Li X."/>
            <person name="Wang H."/>
            <person name="Chen T."/>
            <person name="Wang W."/>
            <person name="Yang R."/>
        </authorList>
    </citation>
    <scope>NUCLEOTIDE SEQUENCE [LARGE SCALE GENOMIC DNA]</scope>
    <source>
        <strain evidence="2">TTIB1903HZAU</strain>
        <tissue evidence="2">Muscle</tissue>
    </source>
</reference>
<evidence type="ECO:0000313" key="2">
    <source>
        <dbReference type="EMBL" id="KAA0706159.1"/>
    </source>
</evidence>
<accession>A0A5A9NBK3</accession>
<name>A0A5A9NBK3_9TELE</name>
<proteinExistence type="predicted"/>
<keyword evidence="3" id="KW-1185">Reference proteome</keyword>
<organism evidence="2 3">
    <name type="scientific">Triplophysa tibetana</name>
    <dbReference type="NCBI Taxonomy" id="1572043"/>
    <lineage>
        <taxon>Eukaryota</taxon>
        <taxon>Metazoa</taxon>
        <taxon>Chordata</taxon>
        <taxon>Craniata</taxon>
        <taxon>Vertebrata</taxon>
        <taxon>Euteleostomi</taxon>
        <taxon>Actinopterygii</taxon>
        <taxon>Neopterygii</taxon>
        <taxon>Teleostei</taxon>
        <taxon>Ostariophysi</taxon>
        <taxon>Cypriniformes</taxon>
        <taxon>Nemacheilidae</taxon>
        <taxon>Triplophysa</taxon>
    </lineage>
</organism>
<evidence type="ECO:0000313" key="3">
    <source>
        <dbReference type="Proteomes" id="UP000324632"/>
    </source>
</evidence>
<feature type="region of interest" description="Disordered" evidence="1">
    <location>
        <begin position="1"/>
        <end position="25"/>
    </location>
</feature>
<protein>
    <submittedName>
        <fullName evidence="2">Uncharacterized protein</fullName>
    </submittedName>
</protein>
<gene>
    <name evidence="2" type="ORF">E1301_Tti021845</name>
</gene>
<evidence type="ECO:0000256" key="1">
    <source>
        <dbReference type="SAM" id="MobiDB-lite"/>
    </source>
</evidence>
<feature type="compositionally biased region" description="Basic residues" evidence="1">
    <location>
        <begin position="1"/>
        <end position="12"/>
    </location>
</feature>
<dbReference type="AlphaFoldDB" id="A0A5A9NBK3"/>
<dbReference type="EMBL" id="SOYY01000021">
    <property type="protein sequence ID" value="KAA0706159.1"/>
    <property type="molecule type" value="Genomic_DNA"/>
</dbReference>
<dbReference type="Proteomes" id="UP000324632">
    <property type="component" value="Chromosome 21"/>
</dbReference>
<sequence>MKVPSKHFRGRAIPRALRTPGGTGGGYLVPNSGQWLALTWLQRTNHCKNSRGHITGRVCRGERTLVYEQMMTLTLTPNSRLSSPVVLPSMAEVKTTTQSERGLKIHEY</sequence>